<dbReference type="SUPFAM" id="SSF52540">
    <property type="entry name" value="P-loop containing nucleoside triphosphate hydrolases"/>
    <property type="match status" value="1"/>
</dbReference>
<reference evidence="2" key="1">
    <citation type="submission" date="2022-06" db="EMBL/GenBank/DDBJ databases">
        <title>New cyanobacteria of genus Symplocastrum in benthos of Lake Baikal.</title>
        <authorList>
            <person name="Sorokovikova E."/>
            <person name="Tikhonova I."/>
            <person name="Krasnopeev A."/>
            <person name="Evseev P."/>
            <person name="Gladkikh A."/>
            <person name="Belykh O."/>
        </authorList>
    </citation>
    <scope>NUCLEOTIDE SEQUENCE</scope>
    <source>
        <strain evidence="2">BBK-W-15</strain>
    </source>
</reference>
<evidence type="ECO:0000313" key="3">
    <source>
        <dbReference type="Proteomes" id="UP001204953"/>
    </source>
</evidence>
<protein>
    <submittedName>
        <fullName evidence="2">NB-ARC domain-containing protein</fullName>
    </submittedName>
</protein>
<proteinExistence type="predicted"/>
<dbReference type="EMBL" id="JAMZMM010000133">
    <property type="protein sequence ID" value="MCP2729668.1"/>
    <property type="molecule type" value="Genomic_DNA"/>
</dbReference>
<dbReference type="SMART" id="SM00382">
    <property type="entry name" value="AAA"/>
    <property type="match status" value="1"/>
</dbReference>
<name>A0AAE3GTM5_9CYAN</name>
<gene>
    <name evidence="2" type="ORF">NJ959_14540</name>
</gene>
<dbReference type="AlphaFoldDB" id="A0AAE3GTM5"/>
<dbReference type="PANTHER" id="PTHR47691">
    <property type="entry name" value="REGULATOR-RELATED"/>
    <property type="match status" value="1"/>
</dbReference>
<dbReference type="PANTHER" id="PTHR47691:SF3">
    <property type="entry name" value="HTH-TYPE TRANSCRIPTIONAL REGULATOR RV0890C-RELATED"/>
    <property type="match status" value="1"/>
</dbReference>
<accession>A0AAE3GTM5</accession>
<dbReference type="Gene3D" id="3.40.50.300">
    <property type="entry name" value="P-loop containing nucleotide triphosphate hydrolases"/>
    <property type="match status" value="1"/>
</dbReference>
<dbReference type="InterPro" id="IPR003593">
    <property type="entry name" value="AAA+_ATPase"/>
</dbReference>
<dbReference type="GO" id="GO:0043531">
    <property type="term" value="F:ADP binding"/>
    <property type="evidence" value="ECO:0007669"/>
    <property type="project" value="InterPro"/>
</dbReference>
<feature type="domain" description="AAA+ ATPase" evidence="1">
    <location>
        <begin position="159"/>
        <end position="324"/>
    </location>
</feature>
<dbReference type="PRINTS" id="PR00364">
    <property type="entry name" value="DISEASERSIST"/>
</dbReference>
<dbReference type="RefSeq" id="WP_254012449.1">
    <property type="nucleotide sequence ID" value="NZ_JAMZMM010000133.1"/>
</dbReference>
<dbReference type="Proteomes" id="UP001204953">
    <property type="component" value="Unassembled WGS sequence"/>
</dbReference>
<dbReference type="InterPro" id="IPR027417">
    <property type="entry name" value="P-loop_NTPase"/>
</dbReference>
<evidence type="ECO:0000259" key="1">
    <source>
        <dbReference type="SMART" id="SM00382"/>
    </source>
</evidence>
<comment type="caution">
    <text evidence="2">The sequence shown here is derived from an EMBL/GenBank/DDBJ whole genome shotgun (WGS) entry which is preliminary data.</text>
</comment>
<dbReference type="InterPro" id="IPR002182">
    <property type="entry name" value="NB-ARC"/>
</dbReference>
<dbReference type="Pfam" id="PF00931">
    <property type="entry name" value="NB-ARC"/>
    <property type="match status" value="1"/>
</dbReference>
<keyword evidence="3" id="KW-1185">Reference proteome</keyword>
<sequence>MMDLSRLWGSPFGSISGSLPDLLLIPKLSHNIEKLLVHVGMASLKASVEGLKIVDRARQRMGWTKTRTVAWWQNANTSQATLKRFWRRFAIQEENFIDICKAVGLSNWETVSERYLEEEVEVEKLPKSGQDWGESPDVSGFYGRNRELEILDKWIIQDRCRLVVLSGMVGIGKTALSVMLADRIQDGFDYVIWRSLRYAPSVSDILEEVLLFLGDGQETDLPQEMGRRVSLLMKYLKNHRCLLILDEVQTILSRGDSLRDNLTSRTGQYREGYEGYSELFQRIADQFHQSCLVITSQEKPQDIVSREGETRPVRCLKLEGLLEGDAQQIFRDKGLLDPQYWGTLNKIYRGNPLWLNIVAASIKASFNGSVYEFLELNTIFLGDIRSLLDLSFERLSPLEKEIVNQLATDSQAISIGNLQEKFAQLSCSELIEAIESLDRHALIEKQIEGSAVLYTLQPVVRRYIIRH</sequence>
<evidence type="ECO:0000313" key="2">
    <source>
        <dbReference type="EMBL" id="MCP2729668.1"/>
    </source>
</evidence>
<organism evidence="2 3">
    <name type="scientific">Limnofasciculus baicalensis BBK-W-15</name>
    <dbReference type="NCBI Taxonomy" id="2699891"/>
    <lineage>
        <taxon>Bacteria</taxon>
        <taxon>Bacillati</taxon>
        <taxon>Cyanobacteriota</taxon>
        <taxon>Cyanophyceae</taxon>
        <taxon>Coleofasciculales</taxon>
        <taxon>Coleofasciculaceae</taxon>
        <taxon>Limnofasciculus</taxon>
        <taxon>Limnofasciculus baicalensis</taxon>
    </lineage>
</organism>